<dbReference type="InterPro" id="IPR027417">
    <property type="entry name" value="P-loop_NTPase"/>
</dbReference>
<keyword evidence="11" id="KW-1185">Reference proteome</keyword>
<dbReference type="GO" id="GO:0005829">
    <property type="term" value="C:cytosol"/>
    <property type="evidence" value="ECO:0007669"/>
    <property type="project" value="TreeGrafter"/>
</dbReference>
<gene>
    <name evidence="10" type="ORF">B0A50_07769</name>
</gene>
<evidence type="ECO:0000313" key="11">
    <source>
        <dbReference type="Proteomes" id="UP000308549"/>
    </source>
</evidence>
<dbReference type="GO" id="GO:0000049">
    <property type="term" value="F:tRNA binding"/>
    <property type="evidence" value="ECO:0007669"/>
    <property type="project" value="TreeGrafter"/>
</dbReference>
<evidence type="ECO:0000313" key="10">
    <source>
        <dbReference type="EMBL" id="TKA22676.1"/>
    </source>
</evidence>
<dbReference type="GO" id="GO:0033588">
    <property type="term" value="C:elongator holoenzyme complex"/>
    <property type="evidence" value="ECO:0007669"/>
    <property type="project" value="InterPro"/>
</dbReference>
<evidence type="ECO:0000256" key="3">
    <source>
        <dbReference type="ARBA" id="ARBA00005043"/>
    </source>
</evidence>
<evidence type="ECO:0000256" key="8">
    <source>
        <dbReference type="ARBA" id="ARBA00023242"/>
    </source>
</evidence>
<dbReference type="Proteomes" id="UP000308549">
    <property type="component" value="Unassembled WGS sequence"/>
</dbReference>
<dbReference type="PANTHER" id="PTHR15641:SF1">
    <property type="entry name" value="ELONGATOR COMPLEX PROTEIN 5"/>
    <property type="match status" value="1"/>
</dbReference>
<evidence type="ECO:0000256" key="9">
    <source>
        <dbReference type="SAM" id="MobiDB-lite"/>
    </source>
</evidence>
<dbReference type="GO" id="GO:0002098">
    <property type="term" value="P:tRNA wobble uridine modification"/>
    <property type="evidence" value="ECO:0007669"/>
    <property type="project" value="InterPro"/>
</dbReference>
<comment type="caution">
    <text evidence="10">The sequence shown here is derived from an EMBL/GenBank/DDBJ whole genome shotgun (WGS) entry which is preliminary data.</text>
</comment>
<dbReference type="EMBL" id="NAJL01000068">
    <property type="protein sequence ID" value="TKA22676.1"/>
    <property type="molecule type" value="Genomic_DNA"/>
</dbReference>
<accession>A0A4U0TLS8</accession>
<dbReference type="GO" id="GO:0005634">
    <property type="term" value="C:nucleus"/>
    <property type="evidence" value="ECO:0007669"/>
    <property type="project" value="UniProtKB-SubCell"/>
</dbReference>
<dbReference type="UniPathway" id="UPA00988"/>
<keyword evidence="6" id="KW-0963">Cytoplasm</keyword>
<dbReference type="OrthoDB" id="166907at2759"/>
<dbReference type="AlphaFoldDB" id="A0A4U0TLS8"/>
<reference evidence="10 11" key="1">
    <citation type="submission" date="2017-03" db="EMBL/GenBank/DDBJ databases">
        <title>Genomes of endolithic fungi from Antarctica.</title>
        <authorList>
            <person name="Coleine C."/>
            <person name="Masonjones S."/>
            <person name="Stajich J.E."/>
        </authorList>
    </citation>
    <scope>NUCLEOTIDE SEQUENCE [LARGE SCALE GENOMIC DNA]</scope>
    <source>
        <strain evidence="10 11">CCFEE 6315</strain>
    </source>
</reference>
<keyword evidence="8" id="KW-0539">Nucleus</keyword>
<evidence type="ECO:0000256" key="1">
    <source>
        <dbReference type="ARBA" id="ARBA00004123"/>
    </source>
</evidence>
<feature type="region of interest" description="Disordered" evidence="9">
    <location>
        <begin position="321"/>
        <end position="342"/>
    </location>
</feature>
<comment type="subcellular location">
    <subcellularLocation>
        <location evidence="2">Cytoplasm</location>
    </subcellularLocation>
    <subcellularLocation>
        <location evidence="1">Nucleus</location>
    </subcellularLocation>
</comment>
<evidence type="ECO:0000256" key="5">
    <source>
        <dbReference type="ARBA" id="ARBA00020264"/>
    </source>
</evidence>
<comment type="pathway">
    <text evidence="3">tRNA modification; 5-methoxycarbonylmethyl-2-thiouridine-tRNA biosynthesis.</text>
</comment>
<feature type="compositionally biased region" description="Acidic residues" evidence="9">
    <location>
        <begin position="330"/>
        <end position="342"/>
    </location>
</feature>
<evidence type="ECO:0000256" key="6">
    <source>
        <dbReference type="ARBA" id="ARBA00022490"/>
    </source>
</evidence>
<dbReference type="PANTHER" id="PTHR15641">
    <property type="entry name" value="ELONGATOR COMPLEX PROTEIN 5"/>
    <property type="match status" value="1"/>
</dbReference>
<comment type="similarity">
    <text evidence="4">Belongs to the ELP5 family.</text>
</comment>
<proteinExistence type="inferred from homology"/>
<dbReference type="CDD" id="cd19496">
    <property type="entry name" value="Elp5"/>
    <property type="match status" value="1"/>
</dbReference>
<organism evidence="10 11">
    <name type="scientific">Salinomyces thailandicus</name>
    <dbReference type="NCBI Taxonomy" id="706561"/>
    <lineage>
        <taxon>Eukaryota</taxon>
        <taxon>Fungi</taxon>
        <taxon>Dikarya</taxon>
        <taxon>Ascomycota</taxon>
        <taxon>Pezizomycotina</taxon>
        <taxon>Dothideomycetes</taxon>
        <taxon>Dothideomycetidae</taxon>
        <taxon>Mycosphaerellales</taxon>
        <taxon>Teratosphaeriaceae</taxon>
        <taxon>Salinomyces</taxon>
    </lineage>
</organism>
<name>A0A4U0TLS8_9PEZI</name>
<evidence type="ECO:0000256" key="2">
    <source>
        <dbReference type="ARBA" id="ARBA00004496"/>
    </source>
</evidence>
<dbReference type="Gene3D" id="3.40.50.300">
    <property type="entry name" value="P-loop containing nucleotide triphosphate hydrolases"/>
    <property type="match status" value="1"/>
</dbReference>
<evidence type="ECO:0000256" key="7">
    <source>
        <dbReference type="ARBA" id="ARBA00022694"/>
    </source>
</evidence>
<feature type="region of interest" description="Disordered" evidence="9">
    <location>
        <begin position="271"/>
        <end position="300"/>
    </location>
</feature>
<dbReference type="Pfam" id="PF10483">
    <property type="entry name" value="Elong_Iki1"/>
    <property type="match status" value="1"/>
</dbReference>
<evidence type="ECO:0000256" key="4">
    <source>
        <dbReference type="ARBA" id="ARBA00009567"/>
    </source>
</evidence>
<protein>
    <recommendedName>
        <fullName evidence="5">Elongator complex protein 5</fullName>
    </recommendedName>
</protein>
<dbReference type="InterPro" id="IPR019519">
    <property type="entry name" value="Elp5"/>
</dbReference>
<keyword evidence="7" id="KW-0819">tRNA processing</keyword>
<sequence>MAPTHLQHRRTHNLLLVSKLLNQRDAASPFTLVLDSLEQSAKPLIAEYIRRAKTANVHIIFISFETLRKPRNVETFIPAWSQSLQAWQTEVTNTIKAQPTTQKTLLILDSLTPLSTTNPQNLPNLLSSLLSPRTSLLAIYHPDIPLPPSPPNQTNPYTPHTLTLLKYLATTLFTLHPPHHVLAHQAARARSLIEPSFGLHESVEGLVQGLGCNSAEGVVLEMEHRRKSGRGVREMYYLPLKTARRGGGKASAGAGGEVMLLEDYPPYRALTRSETGGEEGGKGGGGDGTTFELGLTERQRRDRENVVLPYYDAQRGDGVGEGGRILYDMGSEDDFDEEEDEI</sequence>